<protein>
    <submittedName>
        <fullName evidence="1">Uncharacterized protein</fullName>
    </submittedName>
</protein>
<organism evidence="1 2">
    <name type="scientific">Dendrolimus kikuchii</name>
    <dbReference type="NCBI Taxonomy" id="765133"/>
    <lineage>
        <taxon>Eukaryota</taxon>
        <taxon>Metazoa</taxon>
        <taxon>Ecdysozoa</taxon>
        <taxon>Arthropoda</taxon>
        <taxon>Hexapoda</taxon>
        <taxon>Insecta</taxon>
        <taxon>Pterygota</taxon>
        <taxon>Neoptera</taxon>
        <taxon>Endopterygota</taxon>
        <taxon>Lepidoptera</taxon>
        <taxon>Glossata</taxon>
        <taxon>Ditrysia</taxon>
        <taxon>Bombycoidea</taxon>
        <taxon>Lasiocampidae</taxon>
        <taxon>Dendrolimus</taxon>
    </lineage>
</organism>
<evidence type="ECO:0000313" key="2">
    <source>
        <dbReference type="Proteomes" id="UP000824533"/>
    </source>
</evidence>
<dbReference type="EMBL" id="CM034391">
    <property type="protein sequence ID" value="KAJ0181467.1"/>
    <property type="molecule type" value="Genomic_DNA"/>
</dbReference>
<keyword evidence="2" id="KW-1185">Reference proteome</keyword>
<sequence length="101" mass="10923">MSNAGVCHGYTHRRTNIKDCAASGERRKQMVDNLRSMPQLPATRTAARLAARQEACGTRQRRVARCASETNVLANIEAATAQSGARGGIGGRIEASRDRKK</sequence>
<proteinExistence type="predicted"/>
<gene>
    <name evidence="1" type="ORF">K1T71_003552</name>
</gene>
<evidence type="ECO:0000313" key="1">
    <source>
        <dbReference type="EMBL" id="KAJ0181467.1"/>
    </source>
</evidence>
<accession>A0ACC1DCX9</accession>
<name>A0ACC1DCX9_9NEOP</name>
<dbReference type="Proteomes" id="UP000824533">
    <property type="component" value="Linkage Group LG05"/>
</dbReference>
<comment type="caution">
    <text evidence="1">The sequence shown here is derived from an EMBL/GenBank/DDBJ whole genome shotgun (WGS) entry which is preliminary data.</text>
</comment>
<reference evidence="1 2" key="1">
    <citation type="journal article" date="2021" name="Front. Genet.">
        <title>Chromosome-Level Genome Assembly Reveals Significant Gene Expansion in the Toll and IMD Signaling Pathways of Dendrolimus kikuchii.</title>
        <authorList>
            <person name="Zhou J."/>
            <person name="Wu P."/>
            <person name="Xiong Z."/>
            <person name="Liu N."/>
            <person name="Zhao N."/>
            <person name="Ji M."/>
            <person name="Qiu Y."/>
            <person name="Yang B."/>
        </authorList>
    </citation>
    <scope>NUCLEOTIDE SEQUENCE [LARGE SCALE GENOMIC DNA]</scope>
    <source>
        <strain evidence="1">Ann1</strain>
    </source>
</reference>